<sequence length="111" mass="12512">MLVMISIIYTLKAFYWWGAVLRELHHPFRIHYFFGPLLGIINLCNGAPYEVLDRVSTCLRDPPCRWLSSSCQLPSSLKYSSIANGSSVTGCQFATITRDTSFLSCQTSQVL</sequence>
<dbReference type="AlphaFoldDB" id="A0A7S2TFC2"/>
<name>A0A7S2TFC2_9EUKA</name>
<accession>A0A7S2TFC2</accession>
<gene>
    <name evidence="1" type="ORF">LSP00402_LOCUS1024</name>
</gene>
<evidence type="ECO:0000313" key="1">
    <source>
        <dbReference type="EMBL" id="CAD9745886.1"/>
    </source>
</evidence>
<organism evidence="1">
    <name type="scientific">Lotharella oceanica</name>
    <dbReference type="NCBI Taxonomy" id="641309"/>
    <lineage>
        <taxon>Eukaryota</taxon>
        <taxon>Sar</taxon>
        <taxon>Rhizaria</taxon>
        <taxon>Cercozoa</taxon>
        <taxon>Chlorarachniophyceae</taxon>
        <taxon>Lotharella</taxon>
    </lineage>
</organism>
<protein>
    <submittedName>
        <fullName evidence="1">Uncharacterized protein</fullName>
    </submittedName>
</protein>
<proteinExistence type="predicted"/>
<reference evidence="1" key="1">
    <citation type="submission" date="2021-01" db="EMBL/GenBank/DDBJ databases">
        <authorList>
            <person name="Corre E."/>
            <person name="Pelletier E."/>
            <person name="Niang G."/>
            <person name="Scheremetjew M."/>
            <person name="Finn R."/>
            <person name="Kale V."/>
            <person name="Holt S."/>
            <person name="Cochrane G."/>
            <person name="Meng A."/>
            <person name="Brown T."/>
            <person name="Cohen L."/>
        </authorList>
    </citation>
    <scope>NUCLEOTIDE SEQUENCE</scope>
    <source>
        <strain evidence="1">CCMP622</strain>
    </source>
</reference>
<dbReference type="EMBL" id="HBHP01001575">
    <property type="protein sequence ID" value="CAD9745886.1"/>
    <property type="molecule type" value="Transcribed_RNA"/>
</dbReference>